<dbReference type="GO" id="GO:0008686">
    <property type="term" value="F:3,4-dihydroxy-2-butanone-4-phosphate synthase activity"/>
    <property type="evidence" value="ECO:0007669"/>
    <property type="project" value="UniProtKB-UniRule"/>
</dbReference>
<dbReference type="NCBIfam" id="TIGR00506">
    <property type="entry name" value="ribB"/>
    <property type="match status" value="1"/>
</dbReference>
<comment type="pathway">
    <text evidence="4 14">Cofactor biosynthesis; riboflavin biosynthesis; 2-hydroxy-3-oxobutyl phosphate from D-ribulose 5-phosphate: step 1/1.</text>
</comment>
<dbReference type="HAMAP" id="MF_00180">
    <property type="entry name" value="RibB"/>
    <property type="match status" value="1"/>
</dbReference>
<evidence type="ECO:0000256" key="11">
    <source>
        <dbReference type="ARBA" id="ARBA00022842"/>
    </source>
</evidence>
<protein>
    <recommendedName>
        <fullName evidence="8 14">3,4-dihydroxy-2-butanone 4-phosphate synthase</fullName>
        <shortName evidence="14">DHBP synthase</shortName>
        <ecNumber evidence="7 14">4.1.99.12</ecNumber>
    </recommendedName>
</protein>
<keyword evidence="10 14" id="KW-0479">Metal-binding</keyword>
<dbReference type="Proteomes" id="UP000432089">
    <property type="component" value="Unassembled WGS sequence"/>
</dbReference>
<keyword evidence="9 14" id="KW-0686">Riboflavin biosynthesis</keyword>
<dbReference type="Gene3D" id="3.90.870.10">
    <property type="entry name" value="DHBP synthase"/>
    <property type="match status" value="1"/>
</dbReference>
<dbReference type="InterPro" id="IPR032677">
    <property type="entry name" value="GTP_cyclohydro_II"/>
</dbReference>
<dbReference type="EMBL" id="VZDO01000012">
    <property type="protein sequence ID" value="KAB0678857.1"/>
    <property type="molecule type" value="Genomic_DNA"/>
</dbReference>
<evidence type="ECO:0000256" key="9">
    <source>
        <dbReference type="ARBA" id="ARBA00022619"/>
    </source>
</evidence>
<keyword evidence="17" id="KW-1185">Reference proteome</keyword>
<dbReference type="Gene3D" id="3.40.50.10990">
    <property type="entry name" value="GTP cyclohydrolase II"/>
    <property type="match status" value="1"/>
</dbReference>
<evidence type="ECO:0000256" key="6">
    <source>
        <dbReference type="ARBA" id="ARBA00008976"/>
    </source>
</evidence>
<feature type="binding site" evidence="14">
    <location>
        <position position="33"/>
    </location>
    <ligand>
        <name>Mg(2+)</name>
        <dbReference type="ChEBI" id="CHEBI:18420"/>
        <label>1</label>
    </ligand>
</feature>
<dbReference type="GO" id="GO:0000287">
    <property type="term" value="F:magnesium ion binding"/>
    <property type="evidence" value="ECO:0007669"/>
    <property type="project" value="UniProtKB-UniRule"/>
</dbReference>
<dbReference type="InterPro" id="IPR000422">
    <property type="entry name" value="DHBP_synthase_RibB"/>
</dbReference>
<feature type="binding site" evidence="14">
    <location>
        <position position="37"/>
    </location>
    <ligand>
        <name>D-ribulose 5-phosphate</name>
        <dbReference type="ChEBI" id="CHEBI:58121"/>
    </ligand>
</feature>
<comment type="function">
    <text evidence="3 14">Catalyzes the conversion of D-ribulose 5-phosphate to formate and 3,4-dihydroxy-2-butanone 4-phosphate.</text>
</comment>
<evidence type="ECO:0000256" key="10">
    <source>
        <dbReference type="ARBA" id="ARBA00022723"/>
    </source>
</evidence>
<dbReference type="InterPro" id="IPR017945">
    <property type="entry name" value="DHBP_synth_RibB-like_a/b_dom"/>
</dbReference>
<name>A0A7V7PMY4_9HYPH</name>
<keyword evidence="12 14" id="KW-0464">Manganese</keyword>
<dbReference type="SUPFAM" id="SSF55821">
    <property type="entry name" value="YrdC/RibB"/>
    <property type="match status" value="1"/>
</dbReference>
<dbReference type="SUPFAM" id="SSF142695">
    <property type="entry name" value="RibA-like"/>
    <property type="match status" value="1"/>
</dbReference>
<evidence type="ECO:0000313" key="16">
    <source>
        <dbReference type="EMBL" id="KAB0678857.1"/>
    </source>
</evidence>
<gene>
    <name evidence="14 16" type="primary">ribB</name>
    <name evidence="16" type="ORF">F6X38_15375</name>
</gene>
<keyword evidence="13 14" id="KW-0456">Lyase</keyword>
<accession>A0A7V7PMY4</accession>
<comment type="catalytic activity">
    <reaction evidence="1 14">
        <text>D-ribulose 5-phosphate = (2S)-2-hydroxy-3-oxobutyl phosphate + formate + H(+)</text>
        <dbReference type="Rhea" id="RHEA:18457"/>
        <dbReference type="ChEBI" id="CHEBI:15378"/>
        <dbReference type="ChEBI" id="CHEBI:15740"/>
        <dbReference type="ChEBI" id="CHEBI:58121"/>
        <dbReference type="ChEBI" id="CHEBI:58830"/>
        <dbReference type="EC" id="4.1.99.12"/>
    </reaction>
</comment>
<dbReference type="RefSeq" id="WP_150971093.1">
    <property type="nucleotide sequence ID" value="NZ_VZDO01000012.1"/>
</dbReference>
<dbReference type="FunFam" id="3.90.870.10:FF:000001">
    <property type="entry name" value="Riboflavin biosynthesis protein RibBA"/>
    <property type="match status" value="1"/>
</dbReference>
<dbReference type="PIRSF" id="PIRSF001259">
    <property type="entry name" value="RibA"/>
    <property type="match status" value="1"/>
</dbReference>
<comment type="cofactor">
    <cofactor evidence="14">
        <name>Mg(2+)</name>
        <dbReference type="ChEBI" id="CHEBI:18420"/>
    </cofactor>
    <cofactor evidence="14">
        <name>Mn(2+)</name>
        <dbReference type="ChEBI" id="CHEBI:29035"/>
    </cofactor>
    <text evidence="14">Binds 2 divalent metal cations per subunit. Magnesium or manganese.</text>
</comment>
<organism evidence="16 17">
    <name type="scientific">Plantimonas leprariae</name>
    <dbReference type="NCBI Taxonomy" id="2615207"/>
    <lineage>
        <taxon>Bacteria</taxon>
        <taxon>Pseudomonadati</taxon>
        <taxon>Pseudomonadota</taxon>
        <taxon>Alphaproteobacteria</taxon>
        <taxon>Hyphomicrobiales</taxon>
        <taxon>Aurantimonadaceae</taxon>
        <taxon>Plantimonas</taxon>
    </lineage>
</organism>
<sequence>MKLMDLKLDSIDEAVAAIARGELVVVVDDTDRENEGDLIMAASKATPETIAFMIRHTSGILCVPMTGERAARLHLPPMVANNLDPMRTAFTISVDYKVGMTTGISADERSNTARALANGNAQASDFLRPGHMFPLISREGGVLTRSGHTEAGTDLAQLAGLEPVGVLAEVVNDDGTVKRLPELVPFAREHGLKIVSIEDLISWRIRRESFVTCVREEPLTVGGMRGRIRIYETPFDQVQHVVAVFGDVAGAERVPTRIHREQPVLDLFGRAREEKTWVEIAVDALKAHGRGVLMLLRQPQVCDFEPALPEPGAAPVDGERHASAQARQQRWREIGVGAQILRDLKVRSIAVLATQERAYVGLTGFGIEVAGTILVED</sequence>
<feature type="binding site" evidence="14">
    <location>
        <position position="33"/>
    </location>
    <ligand>
        <name>Mg(2+)</name>
        <dbReference type="ChEBI" id="CHEBI:18420"/>
        <label>2</label>
    </ligand>
</feature>
<reference evidence="16 17" key="1">
    <citation type="submission" date="2019-09" db="EMBL/GenBank/DDBJ databases">
        <title>YIM 132180 draft genome.</title>
        <authorList>
            <person name="Zhang K."/>
        </authorList>
    </citation>
    <scope>NUCLEOTIDE SEQUENCE [LARGE SCALE GENOMIC DNA]</scope>
    <source>
        <strain evidence="16 17">YIM 132180</strain>
    </source>
</reference>
<feature type="domain" description="GTP cyclohydrolase II" evidence="15">
    <location>
        <begin position="226"/>
        <end position="372"/>
    </location>
</feature>
<comment type="similarity">
    <text evidence="5">In the N-terminal section; belongs to the DHBP synthase family.</text>
</comment>
<evidence type="ECO:0000313" key="17">
    <source>
        <dbReference type="Proteomes" id="UP000432089"/>
    </source>
</evidence>
<keyword evidence="11 14" id="KW-0460">Magnesium</keyword>
<evidence type="ECO:0000256" key="1">
    <source>
        <dbReference type="ARBA" id="ARBA00000141"/>
    </source>
</evidence>
<dbReference type="UniPathway" id="UPA00275">
    <property type="reaction ID" value="UER00399"/>
</dbReference>
<evidence type="ECO:0000256" key="12">
    <source>
        <dbReference type="ARBA" id="ARBA00023211"/>
    </source>
</evidence>
<dbReference type="AlphaFoldDB" id="A0A7V7PMY4"/>
<feature type="site" description="Essential for catalytic activity" evidence="14">
    <location>
        <position position="131"/>
    </location>
</feature>
<comment type="cofactor">
    <cofactor evidence="2">
        <name>Mn(2+)</name>
        <dbReference type="ChEBI" id="CHEBI:29035"/>
    </cofactor>
</comment>
<evidence type="ECO:0000256" key="13">
    <source>
        <dbReference type="ARBA" id="ARBA00023239"/>
    </source>
</evidence>
<dbReference type="GO" id="GO:0003935">
    <property type="term" value="F:GTP cyclohydrolase II activity"/>
    <property type="evidence" value="ECO:0007669"/>
    <property type="project" value="TreeGrafter"/>
</dbReference>
<dbReference type="GO" id="GO:0030145">
    <property type="term" value="F:manganese ion binding"/>
    <property type="evidence" value="ECO:0007669"/>
    <property type="project" value="UniProtKB-UniRule"/>
</dbReference>
<evidence type="ECO:0000256" key="5">
    <source>
        <dbReference type="ARBA" id="ARBA00005520"/>
    </source>
</evidence>
<comment type="similarity">
    <text evidence="14">Belongs to the DHBP synthase family.</text>
</comment>
<dbReference type="InterPro" id="IPR036144">
    <property type="entry name" value="RibA-like_sf"/>
</dbReference>
<evidence type="ECO:0000256" key="4">
    <source>
        <dbReference type="ARBA" id="ARBA00004904"/>
    </source>
</evidence>
<feature type="binding site" evidence="14">
    <location>
        <begin position="32"/>
        <end position="33"/>
    </location>
    <ligand>
        <name>D-ribulose 5-phosphate</name>
        <dbReference type="ChEBI" id="CHEBI:58121"/>
    </ligand>
</feature>
<feature type="binding site" evidence="14">
    <location>
        <position position="148"/>
    </location>
    <ligand>
        <name>Mg(2+)</name>
        <dbReference type="ChEBI" id="CHEBI:18420"/>
        <label>2</label>
    </ligand>
</feature>
<dbReference type="Pfam" id="PF00925">
    <property type="entry name" value="GTP_cyclohydro2"/>
    <property type="match status" value="1"/>
</dbReference>
<comment type="subunit">
    <text evidence="14">Homodimer.</text>
</comment>
<feature type="site" description="Essential for catalytic activity" evidence="14">
    <location>
        <position position="169"/>
    </location>
</feature>
<dbReference type="GO" id="GO:0009231">
    <property type="term" value="P:riboflavin biosynthetic process"/>
    <property type="evidence" value="ECO:0007669"/>
    <property type="project" value="UniProtKB-UniRule"/>
</dbReference>
<dbReference type="PANTHER" id="PTHR21327:SF18">
    <property type="entry name" value="3,4-DIHYDROXY-2-BUTANONE 4-PHOSPHATE SYNTHASE"/>
    <property type="match status" value="1"/>
</dbReference>
<comment type="similarity">
    <text evidence="6">In the C-terminal section; belongs to the GTP cyclohydrolase II family.</text>
</comment>
<dbReference type="Pfam" id="PF00926">
    <property type="entry name" value="DHBP_synthase"/>
    <property type="match status" value="1"/>
</dbReference>
<evidence type="ECO:0000256" key="2">
    <source>
        <dbReference type="ARBA" id="ARBA00001936"/>
    </source>
</evidence>
<proteinExistence type="inferred from homology"/>
<evidence type="ECO:0000256" key="8">
    <source>
        <dbReference type="ARBA" id="ARBA00018836"/>
    </source>
</evidence>
<comment type="caution">
    <text evidence="16">The sequence shown here is derived from an EMBL/GenBank/DDBJ whole genome shotgun (WGS) entry which is preliminary data.</text>
</comment>
<dbReference type="EC" id="4.1.99.12" evidence="7 14"/>
<evidence type="ECO:0000259" key="15">
    <source>
        <dbReference type="Pfam" id="PF00925"/>
    </source>
</evidence>
<feature type="binding site" evidence="14">
    <location>
        <begin position="145"/>
        <end position="149"/>
    </location>
    <ligand>
        <name>D-ribulose 5-phosphate</name>
        <dbReference type="ChEBI" id="CHEBI:58121"/>
    </ligand>
</feature>
<dbReference type="GO" id="GO:0005829">
    <property type="term" value="C:cytosol"/>
    <property type="evidence" value="ECO:0007669"/>
    <property type="project" value="TreeGrafter"/>
</dbReference>
<evidence type="ECO:0000256" key="3">
    <source>
        <dbReference type="ARBA" id="ARBA00002284"/>
    </source>
</evidence>
<evidence type="ECO:0000256" key="14">
    <source>
        <dbReference type="HAMAP-Rule" id="MF_00180"/>
    </source>
</evidence>
<dbReference type="PANTHER" id="PTHR21327">
    <property type="entry name" value="GTP CYCLOHYDROLASE II-RELATED"/>
    <property type="match status" value="1"/>
</dbReference>
<evidence type="ECO:0000256" key="7">
    <source>
        <dbReference type="ARBA" id="ARBA00012153"/>
    </source>
</evidence>